<reference evidence="2 3" key="1">
    <citation type="journal article" date="2021" name="BMC Genomics">
        <title>Datura genome reveals duplications of psychoactive alkaloid biosynthetic genes and high mutation rate following tissue culture.</title>
        <authorList>
            <person name="Rajewski A."/>
            <person name="Carter-House D."/>
            <person name="Stajich J."/>
            <person name="Litt A."/>
        </authorList>
    </citation>
    <scope>NUCLEOTIDE SEQUENCE [LARGE SCALE GENOMIC DNA]</scope>
    <source>
        <strain evidence="2">AR-01</strain>
    </source>
</reference>
<evidence type="ECO:0000313" key="2">
    <source>
        <dbReference type="EMBL" id="MCD7448502.1"/>
    </source>
</evidence>
<dbReference type="EMBL" id="JACEIK010000063">
    <property type="protein sequence ID" value="MCD7448502.1"/>
    <property type="molecule type" value="Genomic_DNA"/>
</dbReference>
<evidence type="ECO:0000313" key="3">
    <source>
        <dbReference type="Proteomes" id="UP000823775"/>
    </source>
</evidence>
<feature type="region of interest" description="Disordered" evidence="1">
    <location>
        <begin position="1"/>
        <end position="33"/>
    </location>
</feature>
<protein>
    <submittedName>
        <fullName evidence="2">Uncharacterized protein</fullName>
    </submittedName>
</protein>
<comment type="caution">
    <text evidence="2">The sequence shown here is derived from an EMBL/GenBank/DDBJ whole genome shotgun (WGS) entry which is preliminary data.</text>
</comment>
<evidence type="ECO:0000256" key="1">
    <source>
        <dbReference type="SAM" id="MobiDB-lite"/>
    </source>
</evidence>
<accession>A0ABS8RP28</accession>
<gene>
    <name evidence="2" type="ORF">HAX54_042639</name>
</gene>
<sequence length="147" mass="17067">MVHEYKPKVTKRNLEDSGQSGRPNTKLASRGDKARRFLPAITLGKQNKERYTMRYVLGPRNKGLVGISVQRSGNNIGRMGGNLRRDALAFWRFERCITQHSSRRPKFSIPIRLRPEAAKHNSNPRRNNEGFIYYYKYPLFICLRSGI</sequence>
<keyword evidence="3" id="KW-1185">Reference proteome</keyword>
<proteinExistence type="predicted"/>
<feature type="compositionally biased region" description="Polar residues" evidence="1">
    <location>
        <begin position="16"/>
        <end position="27"/>
    </location>
</feature>
<name>A0ABS8RP28_DATST</name>
<organism evidence="2 3">
    <name type="scientific">Datura stramonium</name>
    <name type="common">Jimsonweed</name>
    <name type="synonym">Common thornapple</name>
    <dbReference type="NCBI Taxonomy" id="4076"/>
    <lineage>
        <taxon>Eukaryota</taxon>
        <taxon>Viridiplantae</taxon>
        <taxon>Streptophyta</taxon>
        <taxon>Embryophyta</taxon>
        <taxon>Tracheophyta</taxon>
        <taxon>Spermatophyta</taxon>
        <taxon>Magnoliopsida</taxon>
        <taxon>eudicotyledons</taxon>
        <taxon>Gunneridae</taxon>
        <taxon>Pentapetalae</taxon>
        <taxon>asterids</taxon>
        <taxon>lamiids</taxon>
        <taxon>Solanales</taxon>
        <taxon>Solanaceae</taxon>
        <taxon>Solanoideae</taxon>
        <taxon>Datureae</taxon>
        <taxon>Datura</taxon>
    </lineage>
</organism>
<feature type="compositionally biased region" description="Basic and acidic residues" evidence="1">
    <location>
        <begin position="1"/>
        <end position="15"/>
    </location>
</feature>
<dbReference type="Proteomes" id="UP000823775">
    <property type="component" value="Unassembled WGS sequence"/>
</dbReference>